<accession>A0A328TKB3</accession>
<reference evidence="2" key="1">
    <citation type="submission" date="2018-04" db="EMBL/GenBank/DDBJ databases">
        <title>Genomes of the Obligate Erwinia dacicola and Facultative Enterobacter sp. OLF Endosymbionts of the Olive Fruit fly, Bactrocera oleae.</title>
        <authorList>
            <person name="Estes A.M."/>
            <person name="Hearn D.J."/>
            <person name="Agarwal S."/>
            <person name="Pierson E.A."/>
            <person name="Dunning-Hotopp J.C."/>
        </authorList>
    </citation>
    <scope>NUCLEOTIDE SEQUENCE [LARGE SCALE GENOMIC DNA]</scope>
    <source>
        <strain evidence="2">Oroville</strain>
    </source>
</reference>
<evidence type="ECO:0000313" key="2">
    <source>
        <dbReference type="EMBL" id="RAP69681.1"/>
    </source>
</evidence>
<dbReference type="Pfam" id="PF20693">
    <property type="entry name" value="YobI-ATPase"/>
    <property type="match status" value="1"/>
</dbReference>
<comment type="caution">
    <text evidence="2">The sequence shown here is derived from an EMBL/GenBank/DDBJ whole genome shotgun (WGS) entry which is preliminary data.</text>
</comment>
<dbReference type="AlphaFoldDB" id="A0A328TKB3"/>
<organism evidence="2 3">
    <name type="scientific">Candidatus Erwinia dacicola</name>
    <dbReference type="NCBI Taxonomy" id="252393"/>
    <lineage>
        <taxon>Bacteria</taxon>
        <taxon>Pseudomonadati</taxon>
        <taxon>Pseudomonadota</taxon>
        <taxon>Gammaproteobacteria</taxon>
        <taxon>Enterobacterales</taxon>
        <taxon>Erwiniaceae</taxon>
        <taxon>Erwinia</taxon>
    </lineage>
</organism>
<feature type="domain" description="YobI-like P-loop NTPase" evidence="1">
    <location>
        <begin position="12"/>
        <end position="109"/>
    </location>
</feature>
<keyword evidence="3" id="KW-1185">Reference proteome</keyword>
<dbReference type="InterPro" id="IPR048428">
    <property type="entry name" value="YobI-NTPase"/>
</dbReference>
<evidence type="ECO:0000313" key="3">
    <source>
        <dbReference type="Proteomes" id="UP000244334"/>
    </source>
</evidence>
<name>A0A328TKB3_9GAMM</name>
<dbReference type="Proteomes" id="UP000244334">
    <property type="component" value="Unassembled WGS sequence"/>
</dbReference>
<dbReference type="EMBL" id="LJAM02000637">
    <property type="protein sequence ID" value="RAP69681.1"/>
    <property type="molecule type" value="Genomic_DNA"/>
</dbReference>
<evidence type="ECO:0000259" key="1">
    <source>
        <dbReference type="Pfam" id="PF20693"/>
    </source>
</evidence>
<proteinExistence type="predicted"/>
<protein>
    <recommendedName>
        <fullName evidence="1">YobI-like P-loop NTPase domain-containing protein</fullName>
    </recommendedName>
</protein>
<sequence>MIFFSELIYALNFFDFIVPVVPVLDARNAYTHLKNKLKDFPVKDDVLLKQTSLYITDMRSLHNIANEFNLFRRMVDENKNEAKIFAVIFYKNIYTQDYSLIDKEAGGLYFFIKNYCLKKLQENYFSSLNERESNLSAKLEKLKKSQHHHLLM</sequence>
<gene>
    <name evidence="2" type="ORF">ACZ87_03528</name>
</gene>